<proteinExistence type="predicted"/>
<sequence>MDYHNITLEATAQAEISINAPSVCRNFTDFGDLLHCRTNTLYMRRVSAGV</sequence>
<evidence type="ECO:0000313" key="1">
    <source>
        <dbReference type="EMBL" id="KAG9440455.1"/>
    </source>
</evidence>
<accession>A0AAV7DWQ2</accession>
<gene>
    <name evidence="1" type="ORF">H6P81_020620</name>
</gene>
<dbReference type="Proteomes" id="UP000825729">
    <property type="component" value="Unassembled WGS sequence"/>
</dbReference>
<keyword evidence="2" id="KW-1185">Reference proteome</keyword>
<name>A0AAV7DWQ2_ARIFI</name>
<comment type="caution">
    <text evidence="1">The sequence shown here is derived from an EMBL/GenBank/DDBJ whole genome shotgun (WGS) entry which is preliminary data.</text>
</comment>
<reference evidence="1 2" key="1">
    <citation type="submission" date="2021-07" db="EMBL/GenBank/DDBJ databases">
        <title>The Aristolochia fimbriata genome: insights into angiosperm evolution, floral development and chemical biosynthesis.</title>
        <authorList>
            <person name="Jiao Y."/>
        </authorList>
    </citation>
    <scope>NUCLEOTIDE SEQUENCE [LARGE SCALE GENOMIC DNA]</scope>
    <source>
        <strain evidence="1">IBCAS-2021</strain>
        <tissue evidence="1">Leaf</tissue>
    </source>
</reference>
<protein>
    <submittedName>
        <fullName evidence="1">Uncharacterized protein</fullName>
    </submittedName>
</protein>
<evidence type="ECO:0000313" key="2">
    <source>
        <dbReference type="Proteomes" id="UP000825729"/>
    </source>
</evidence>
<organism evidence="1 2">
    <name type="scientific">Aristolochia fimbriata</name>
    <name type="common">White veined hardy Dutchman's pipe vine</name>
    <dbReference type="NCBI Taxonomy" id="158543"/>
    <lineage>
        <taxon>Eukaryota</taxon>
        <taxon>Viridiplantae</taxon>
        <taxon>Streptophyta</taxon>
        <taxon>Embryophyta</taxon>
        <taxon>Tracheophyta</taxon>
        <taxon>Spermatophyta</taxon>
        <taxon>Magnoliopsida</taxon>
        <taxon>Magnoliidae</taxon>
        <taxon>Piperales</taxon>
        <taxon>Aristolochiaceae</taxon>
        <taxon>Aristolochia</taxon>
    </lineage>
</organism>
<dbReference type="EMBL" id="JAINDJ010000008">
    <property type="protein sequence ID" value="KAG9440455.1"/>
    <property type="molecule type" value="Genomic_DNA"/>
</dbReference>
<dbReference type="AlphaFoldDB" id="A0AAV7DWQ2"/>